<feature type="transmembrane region" description="Helical" evidence="1">
    <location>
        <begin position="81"/>
        <end position="99"/>
    </location>
</feature>
<sequence length="100" mass="10266">MGLLLPFLCIAIGFSWADCSSIFTSGPQMSHSRLALATVSTSIFLCAIGLSFANCGVLAGATLIACGMTIALALGRTLSPLWSLLISAAGFAIYLHGVID</sequence>
<reference evidence="2 3" key="1">
    <citation type="submission" date="2020-08" db="EMBL/GenBank/DDBJ databases">
        <title>Genomic Encyclopedia of Type Strains, Phase IV (KMG-V): Genome sequencing to study the core and pangenomes of soil and plant-associated prokaryotes.</title>
        <authorList>
            <person name="Whitman W."/>
        </authorList>
    </citation>
    <scope>NUCLEOTIDE SEQUENCE [LARGE SCALE GENOMIC DNA]</scope>
    <source>
        <strain evidence="2 3">SEMIA 4060</strain>
    </source>
</reference>
<proteinExistence type="predicted"/>
<gene>
    <name evidence="2" type="ORF">GGD46_003354</name>
</gene>
<protein>
    <submittedName>
        <fullName evidence="2">Uncharacterized protein</fullName>
    </submittedName>
</protein>
<keyword evidence="1" id="KW-1133">Transmembrane helix</keyword>
<keyword evidence="1" id="KW-0472">Membrane</keyword>
<accession>A0A7X0ISK9</accession>
<organism evidence="2 3">
    <name type="scientific">Rhizobium lusitanum</name>
    <dbReference type="NCBI Taxonomy" id="293958"/>
    <lineage>
        <taxon>Bacteria</taxon>
        <taxon>Pseudomonadati</taxon>
        <taxon>Pseudomonadota</taxon>
        <taxon>Alphaproteobacteria</taxon>
        <taxon>Hyphomicrobiales</taxon>
        <taxon>Rhizobiaceae</taxon>
        <taxon>Rhizobium/Agrobacterium group</taxon>
        <taxon>Rhizobium</taxon>
    </lineage>
</organism>
<keyword evidence="1" id="KW-0812">Transmembrane</keyword>
<evidence type="ECO:0000256" key="1">
    <source>
        <dbReference type="SAM" id="Phobius"/>
    </source>
</evidence>
<dbReference type="RefSeq" id="WP_184705695.1">
    <property type="nucleotide sequence ID" value="NZ_JACHBG010000007.1"/>
</dbReference>
<dbReference type="EMBL" id="JACHBG010000007">
    <property type="protein sequence ID" value="MBB6486059.1"/>
    <property type="molecule type" value="Genomic_DNA"/>
</dbReference>
<dbReference type="AlphaFoldDB" id="A0A7X0ISK9"/>
<feature type="transmembrane region" description="Helical" evidence="1">
    <location>
        <begin position="41"/>
        <end position="74"/>
    </location>
</feature>
<comment type="caution">
    <text evidence="2">The sequence shown here is derived from an EMBL/GenBank/DDBJ whole genome shotgun (WGS) entry which is preliminary data.</text>
</comment>
<evidence type="ECO:0000313" key="2">
    <source>
        <dbReference type="EMBL" id="MBB6486059.1"/>
    </source>
</evidence>
<name>A0A7X0ISK9_9HYPH</name>
<dbReference type="Proteomes" id="UP000565576">
    <property type="component" value="Unassembled WGS sequence"/>
</dbReference>
<evidence type="ECO:0000313" key="3">
    <source>
        <dbReference type="Proteomes" id="UP000565576"/>
    </source>
</evidence>